<dbReference type="OrthoDB" id="5979581at2759"/>
<dbReference type="Proteomes" id="UP000019804">
    <property type="component" value="Unassembled WGS sequence"/>
</dbReference>
<dbReference type="HOGENOM" id="CLU_2518524_0_0_1"/>
<dbReference type="EMBL" id="KK088474">
    <property type="protein sequence ID" value="EYE90080.1"/>
    <property type="molecule type" value="Genomic_DNA"/>
</dbReference>
<evidence type="ECO:0000313" key="2">
    <source>
        <dbReference type="Proteomes" id="UP000019804"/>
    </source>
</evidence>
<gene>
    <name evidence="1" type="ORF">EURHEDRAFT_468048</name>
</gene>
<dbReference type="AlphaFoldDB" id="A0A017S1Q9"/>
<keyword evidence="2" id="KW-1185">Reference proteome</keyword>
<evidence type="ECO:0000313" key="1">
    <source>
        <dbReference type="EMBL" id="EYE90080.1"/>
    </source>
</evidence>
<proteinExistence type="predicted"/>
<dbReference type="GeneID" id="63700354"/>
<dbReference type="Gene3D" id="3.30.200.20">
    <property type="entry name" value="Phosphorylase Kinase, domain 1"/>
    <property type="match status" value="1"/>
</dbReference>
<accession>A0A017S1Q9</accession>
<dbReference type="InterPro" id="IPR011009">
    <property type="entry name" value="Kinase-like_dom_sf"/>
</dbReference>
<feature type="non-terminal residue" evidence="1">
    <location>
        <position position="1"/>
    </location>
</feature>
<organism evidence="1 2">
    <name type="scientific">Aspergillus ruber (strain CBS 135680)</name>
    <dbReference type="NCBI Taxonomy" id="1388766"/>
    <lineage>
        <taxon>Eukaryota</taxon>
        <taxon>Fungi</taxon>
        <taxon>Dikarya</taxon>
        <taxon>Ascomycota</taxon>
        <taxon>Pezizomycotina</taxon>
        <taxon>Eurotiomycetes</taxon>
        <taxon>Eurotiomycetidae</taxon>
        <taxon>Eurotiales</taxon>
        <taxon>Aspergillaceae</taxon>
        <taxon>Aspergillus</taxon>
        <taxon>Aspergillus subgen. Aspergillus</taxon>
    </lineage>
</organism>
<evidence type="ECO:0008006" key="3">
    <source>
        <dbReference type="Google" id="ProtNLM"/>
    </source>
</evidence>
<protein>
    <recommendedName>
        <fullName evidence="3">Protein kinase domain-containing protein</fullName>
    </recommendedName>
</protein>
<name>A0A017S1Q9_ASPRC</name>
<dbReference type="SUPFAM" id="SSF56112">
    <property type="entry name" value="Protein kinase-like (PK-like)"/>
    <property type="match status" value="1"/>
</dbReference>
<sequence length="85" mass="9642">EKLRSYGSSDYYPTRIGDRRFDRRYEAVYKLGHGSYSTVWLARDTEFVATKILTANISEYCSEGNIILVLDQGSLKLLARASMPG</sequence>
<dbReference type="STRING" id="1388766.A0A017S1Q9"/>
<dbReference type="RefSeq" id="XP_040633770.1">
    <property type="nucleotide sequence ID" value="XM_040785230.1"/>
</dbReference>
<reference evidence="2" key="1">
    <citation type="journal article" date="2014" name="Nat. Commun.">
        <title>Genomic adaptations of the halophilic Dead Sea filamentous fungus Eurotium rubrum.</title>
        <authorList>
            <person name="Kis-Papo T."/>
            <person name="Weig A.R."/>
            <person name="Riley R."/>
            <person name="Persoh D."/>
            <person name="Salamov A."/>
            <person name="Sun H."/>
            <person name="Lipzen A."/>
            <person name="Wasser S.P."/>
            <person name="Rambold G."/>
            <person name="Grigoriev I.V."/>
            <person name="Nevo E."/>
        </authorList>
    </citation>
    <scope>NUCLEOTIDE SEQUENCE [LARGE SCALE GENOMIC DNA]</scope>
    <source>
        <strain evidence="2">CBS 135680</strain>
    </source>
</reference>